<feature type="compositionally biased region" description="Basic and acidic residues" evidence="1">
    <location>
        <begin position="41"/>
        <end position="72"/>
    </location>
</feature>
<evidence type="ECO:0000313" key="2">
    <source>
        <dbReference type="Proteomes" id="UP000887581"/>
    </source>
</evidence>
<accession>A0A915Q7S9</accession>
<keyword evidence="2" id="KW-1185">Reference proteome</keyword>
<evidence type="ECO:0000313" key="3">
    <source>
        <dbReference type="WBParaSite" id="sdigi.contig86.g3977.t1"/>
    </source>
</evidence>
<dbReference type="Proteomes" id="UP000887581">
    <property type="component" value="Unplaced"/>
</dbReference>
<reference evidence="3" key="1">
    <citation type="submission" date="2022-11" db="UniProtKB">
        <authorList>
            <consortium name="WormBaseParasite"/>
        </authorList>
    </citation>
    <scope>IDENTIFICATION</scope>
</reference>
<dbReference type="WBParaSite" id="sdigi.contig86.g3977.t1">
    <property type="protein sequence ID" value="sdigi.contig86.g3977.t1"/>
    <property type="gene ID" value="sdigi.contig86.g3977"/>
</dbReference>
<protein>
    <submittedName>
        <fullName evidence="3">Uncharacterized protein</fullName>
    </submittedName>
</protein>
<dbReference type="AlphaFoldDB" id="A0A915Q7S9"/>
<name>A0A915Q7S9_9BILA</name>
<organism evidence="2 3">
    <name type="scientific">Setaria digitata</name>
    <dbReference type="NCBI Taxonomy" id="48799"/>
    <lineage>
        <taxon>Eukaryota</taxon>
        <taxon>Metazoa</taxon>
        <taxon>Ecdysozoa</taxon>
        <taxon>Nematoda</taxon>
        <taxon>Chromadorea</taxon>
        <taxon>Rhabditida</taxon>
        <taxon>Spirurina</taxon>
        <taxon>Spiruromorpha</taxon>
        <taxon>Filarioidea</taxon>
        <taxon>Setariidae</taxon>
        <taxon>Setaria</taxon>
    </lineage>
</organism>
<evidence type="ECO:0000256" key="1">
    <source>
        <dbReference type="SAM" id="MobiDB-lite"/>
    </source>
</evidence>
<proteinExistence type="predicted"/>
<feature type="region of interest" description="Disordered" evidence="1">
    <location>
        <begin position="28"/>
        <end position="72"/>
    </location>
</feature>
<sequence length="72" mass="8401">MQNERDCSRPRSPDGLKSSVFRAIQNARDHIIVNNHANKSRKSEEKQDRDQDQDQDDDRMQDTGMDRIQDTG</sequence>